<feature type="chain" id="PRO_5003775508" description="DUF834 domain-containing protein" evidence="2">
    <location>
        <begin position="29"/>
        <end position="89"/>
    </location>
</feature>
<accession>J3N2P2</accession>
<protein>
    <recommendedName>
        <fullName evidence="5">DUF834 domain-containing protein</fullName>
    </recommendedName>
</protein>
<feature type="compositionally biased region" description="Acidic residues" evidence="1">
    <location>
        <begin position="54"/>
        <end position="63"/>
    </location>
</feature>
<keyword evidence="4" id="KW-1185">Reference proteome</keyword>
<organism evidence="3">
    <name type="scientific">Oryza brachyantha</name>
    <name type="common">malo sina</name>
    <dbReference type="NCBI Taxonomy" id="4533"/>
    <lineage>
        <taxon>Eukaryota</taxon>
        <taxon>Viridiplantae</taxon>
        <taxon>Streptophyta</taxon>
        <taxon>Embryophyta</taxon>
        <taxon>Tracheophyta</taxon>
        <taxon>Spermatophyta</taxon>
        <taxon>Magnoliopsida</taxon>
        <taxon>Liliopsida</taxon>
        <taxon>Poales</taxon>
        <taxon>Poaceae</taxon>
        <taxon>BOP clade</taxon>
        <taxon>Oryzoideae</taxon>
        <taxon>Oryzeae</taxon>
        <taxon>Oryzinae</taxon>
        <taxon>Oryza</taxon>
    </lineage>
</organism>
<reference evidence="3" key="2">
    <citation type="submission" date="2013-04" db="UniProtKB">
        <authorList>
            <consortium name="EnsemblPlants"/>
        </authorList>
    </citation>
    <scope>IDENTIFICATION</scope>
</reference>
<dbReference type="Gramene" id="OB10G17900.1">
    <property type="protein sequence ID" value="OB10G17900.1"/>
    <property type="gene ID" value="OB10G17900"/>
</dbReference>
<evidence type="ECO:0008006" key="5">
    <source>
        <dbReference type="Google" id="ProtNLM"/>
    </source>
</evidence>
<feature type="region of interest" description="Disordered" evidence="1">
    <location>
        <begin position="35"/>
        <end position="72"/>
    </location>
</feature>
<dbReference type="Proteomes" id="UP000006038">
    <property type="component" value="Chromosome 10"/>
</dbReference>
<evidence type="ECO:0000313" key="4">
    <source>
        <dbReference type="Proteomes" id="UP000006038"/>
    </source>
</evidence>
<dbReference type="AlphaFoldDB" id="J3N2P2"/>
<reference evidence="3" key="1">
    <citation type="journal article" date="2013" name="Nat. Commun.">
        <title>Whole-genome sequencing of Oryza brachyantha reveals mechanisms underlying Oryza genome evolution.</title>
        <authorList>
            <person name="Chen J."/>
            <person name="Huang Q."/>
            <person name="Gao D."/>
            <person name="Wang J."/>
            <person name="Lang Y."/>
            <person name="Liu T."/>
            <person name="Li B."/>
            <person name="Bai Z."/>
            <person name="Luis Goicoechea J."/>
            <person name="Liang C."/>
            <person name="Chen C."/>
            <person name="Zhang W."/>
            <person name="Sun S."/>
            <person name="Liao Y."/>
            <person name="Zhang X."/>
            <person name="Yang L."/>
            <person name="Song C."/>
            <person name="Wang M."/>
            <person name="Shi J."/>
            <person name="Liu G."/>
            <person name="Liu J."/>
            <person name="Zhou H."/>
            <person name="Zhou W."/>
            <person name="Yu Q."/>
            <person name="An N."/>
            <person name="Chen Y."/>
            <person name="Cai Q."/>
            <person name="Wang B."/>
            <person name="Liu B."/>
            <person name="Min J."/>
            <person name="Huang Y."/>
            <person name="Wu H."/>
            <person name="Li Z."/>
            <person name="Zhang Y."/>
            <person name="Yin Y."/>
            <person name="Song W."/>
            <person name="Jiang J."/>
            <person name="Jackson S.A."/>
            <person name="Wing R.A."/>
            <person name="Wang J."/>
            <person name="Chen M."/>
        </authorList>
    </citation>
    <scope>NUCLEOTIDE SEQUENCE [LARGE SCALE GENOMIC DNA]</scope>
    <source>
        <strain evidence="3">cv. IRGC 101232</strain>
    </source>
</reference>
<dbReference type="HOGENOM" id="CLU_2458363_0_0_1"/>
<feature type="signal peptide" evidence="2">
    <location>
        <begin position="1"/>
        <end position="28"/>
    </location>
</feature>
<evidence type="ECO:0000313" key="3">
    <source>
        <dbReference type="EnsemblPlants" id="OB10G17900.1"/>
    </source>
</evidence>
<proteinExistence type="predicted"/>
<dbReference type="EnsemblPlants" id="OB10G17900.1">
    <property type="protein sequence ID" value="OB10G17900.1"/>
    <property type="gene ID" value="OB10G17900"/>
</dbReference>
<keyword evidence="2" id="KW-0732">Signal</keyword>
<evidence type="ECO:0000256" key="2">
    <source>
        <dbReference type="SAM" id="SignalP"/>
    </source>
</evidence>
<name>J3N2P2_ORYBR</name>
<sequence>MCGRWRTARRHSTPAWFLVASFTVLTNSLSIITRSTTPPPALSLYSSINGGKQEEEEEEEEEEGIGRVSNGENQRLDFIGLARHEWEQK</sequence>
<evidence type="ECO:0000256" key="1">
    <source>
        <dbReference type="SAM" id="MobiDB-lite"/>
    </source>
</evidence>